<feature type="domain" description="FIST C-domain" evidence="2">
    <location>
        <begin position="245"/>
        <end position="377"/>
    </location>
</feature>
<organism evidence="3">
    <name type="scientific">uncultured organism</name>
    <dbReference type="NCBI Taxonomy" id="155900"/>
    <lineage>
        <taxon>unclassified sequences</taxon>
        <taxon>environmental samples</taxon>
    </lineage>
</organism>
<protein>
    <recommendedName>
        <fullName evidence="4">FIST N domain</fullName>
    </recommendedName>
</protein>
<reference evidence="3" key="1">
    <citation type="submission" date="2019-06" db="EMBL/GenBank/DDBJ databases">
        <authorList>
            <person name="Murdoch R.W."/>
            <person name="Fathepure B."/>
        </authorList>
    </citation>
    <scope>NUCLEOTIDE SEQUENCE</scope>
</reference>
<evidence type="ECO:0000259" key="2">
    <source>
        <dbReference type="SMART" id="SM01204"/>
    </source>
</evidence>
<evidence type="ECO:0000313" key="3">
    <source>
        <dbReference type="EMBL" id="QEA03775.1"/>
    </source>
</evidence>
<dbReference type="InterPro" id="IPR019494">
    <property type="entry name" value="FIST_C"/>
</dbReference>
<evidence type="ECO:0000259" key="1">
    <source>
        <dbReference type="SMART" id="SM00897"/>
    </source>
</evidence>
<dbReference type="PANTHER" id="PTHR40252:SF2">
    <property type="entry name" value="BLR0328 PROTEIN"/>
    <property type="match status" value="1"/>
</dbReference>
<name>A0A5B8RAL0_9ZZZZ</name>
<accession>A0A5B8RAL0</accession>
<evidence type="ECO:0008006" key="4">
    <source>
        <dbReference type="Google" id="ProtNLM"/>
    </source>
</evidence>
<dbReference type="Pfam" id="PF10442">
    <property type="entry name" value="FIST_C"/>
    <property type="match status" value="1"/>
</dbReference>
<dbReference type="AlphaFoldDB" id="A0A5B8RAL0"/>
<proteinExistence type="predicted"/>
<dbReference type="SMART" id="SM00897">
    <property type="entry name" value="FIST"/>
    <property type="match status" value="1"/>
</dbReference>
<dbReference type="SMART" id="SM01204">
    <property type="entry name" value="FIST_C"/>
    <property type="match status" value="1"/>
</dbReference>
<sequence>MQQPRRLSATPGRHGAAIRRVDSTLDDPGRAAAEIDRGLGAETRSLILLWCSGDYPLEAVSERLAGHRPGARVLGTVGSAVLGPSGYRRHGISAAAFPSETEVVTATLEDVDRMDFSRGFQAANWLKSEMHRLTGEPPGPEDTFALLLVDGMAQCEERLVASIAQGLGNLRLVGGSAGDHFRERSGRIWHEGRGRDNAAVLVLLRPRRAFRAFSTHHFTPGPQRLLVTRADPDRRVVLELNGRPAAHEYARAIGTAPELLTPAVLANSPPAVKVGDSYYIRSVRLVSTDPGEGLAFTCAVDQGIVLRVAMAGDLAADLQHRFETMADDLGGIASTLAFDCALRHREIEHKGLETAMNGLLARFGVCGMATYGEQFERMHLNQTFTGIALGHD</sequence>
<dbReference type="Pfam" id="PF08495">
    <property type="entry name" value="FIST"/>
    <property type="match status" value="1"/>
</dbReference>
<dbReference type="InterPro" id="IPR013702">
    <property type="entry name" value="FIST_domain_N"/>
</dbReference>
<dbReference type="EMBL" id="MN079076">
    <property type="protein sequence ID" value="QEA03775.1"/>
    <property type="molecule type" value="Genomic_DNA"/>
</dbReference>
<gene>
    <name evidence="3" type="ORF">KBTEX_00075</name>
</gene>
<feature type="domain" description="FIST" evidence="1">
    <location>
        <begin position="44"/>
        <end position="244"/>
    </location>
</feature>
<dbReference type="PANTHER" id="PTHR40252">
    <property type="entry name" value="BLR0328 PROTEIN"/>
    <property type="match status" value="1"/>
</dbReference>